<dbReference type="InterPro" id="IPR010775">
    <property type="entry name" value="DUF1365"/>
</dbReference>
<gene>
    <name evidence="2" type="ORF">FXN65_17415</name>
</gene>
<evidence type="ECO:0000313" key="2">
    <source>
        <dbReference type="EMBL" id="QEY63746.1"/>
    </source>
</evidence>
<name>A0A5J6QSL7_9GAMM</name>
<accession>A0A5J6QSL7</accession>
<dbReference type="Pfam" id="PF07103">
    <property type="entry name" value="DUF1365"/>
    <property type="match status" value="1"/>
</dbReference>
<feature type="compositionally biased region" description="Basic and acidic residues" evidence="1">
    <location>
        <begin position="260"/>
        <end position="270"/>
    </location>
</feature>
<protein>
    <submittedName>
        <fullName evidence="2">DUF1365 domain-containing protein</fullName>
    </submittedName>
</protein>
<proteinExistence type="predicted"/>
<keyword evidence="3" id="KW-1185">Reference proteome</keyword>
<dbReference type="KEGG" id="plal:FXN65_17415"/>
<dbReference type="PANTHER" id="PTHR33973:SF4">
    <property type="entry name" value="OS07G0153300 PROTEIN"/>
    <property type="match status" value="1"/>
</dbReference>
<organism evidence="2 3">
    <name type="scientific">Metapseudomonas lalkuanensis</name>
    <dbReference type="NCBI Taxonomy" id="2604832"/>
    <lineage>
        <taxon>Bacteria</taxon>
        <taxon>Pseudomonadati</taxon>
        <taxon>Pseudomonadota</taxon>
        <taxon>Gammaproteobacteria</taxon>
        <taxon>Pseudomonadales</taxon>
        <taxon>Pseudomonadaceae</taxon>
        <taxon>Metapseudomonas</taxon>
    </lineage>
</organism>
<dbReference type="AlphaFoldDB" id="A0A5J6QSL7"/>
<sequence length="270" mass="31206">MNSGLYRGWISHRRFAPFPHSFRYPIGMLYLDLAEQERVLSISRLLRPQRLAPLCWRERDYLPAWTRTGVPLSEAVRALLRDALGDAPRGPIHLLTQPRNWGLSFNPVSFYFCHDDIGRLAAIVCEVSNTPWRERHHYVLPVHPGEPQALGVAKAFHVSPFLPRDMDYRMRFRVTGPDLRVHMENWRDGEKLFEACLSLQRQALDAAGLRRYVLAFPWMSLRTLTAIYWQALLLLLKGTPLHAHQSSERHLSVGQPATEDSTHVRSDSER</sequence>
<reference evidence="2 3" key="1">
    <citation type="submission" date="2019-08" db="EMBL/GenBank/DDBJ databases">
        <title>Whole-genome Sequencing of e-waste polymer degrading bacterium Pseudomonas sp. strain PE08.</title>
        <authorList>
            <person name="Kirdat K."/>
            <person name="Debbarma P."/>
            <person name="Narawade N."/>
            <person name="Suyal D."/>
            <person name="Thorat V."/>
            <person name="Shouche Y."/>
            <person name="Goel R."/>
            <person name="Yadav A."/>
        </authorList>
    </citation>
    <scope>NUCLEOTIDE SEQUENCE [LARGE SCALE GENOMIC DNA]</scope>
    <source>
        <strain evidence="2 3">PE08</strain>
    </source>
</reference>
<dbReference type="RefSeq" id="WP_151134727.1">
    <property type="nucleotide sequence ID" value="NZ_CP043311.1"/>
</dbReference>
<evidence type="ECO:0000256" key="1">
    <source>
        <dbReference type="SAM" id="MobiDB-lite"/>
    </source>
</evidence>
<dbReference type="Proteomes" id="UP000327179">
    <property type="component" value="Chromosome"/>
</dbReference>
<dbReference type="EMBL" id="CP043311">
    <property type="protein sequence ID" value="QEY63746.1"/>
    <property type="molecule type" value="Genomic_DNA"/>
</dbReference>
<feature type="region of interest" description="Disordered" evidence="1">
    <location>
        <begin position="247"/>
        <end position="270"/>
    </location>
</feature>
<dbReference type="PANTHER" id="PTHR33973">
    <property type="entry name" value="OS07G0153300 PROTEIN"/>
    <property type="match status" value="1"/>
</dbReference>
<evidence type="ECO:0000313" key="3">
    <source>
        <dbReference type="Proteomes" id="UP000327179"/>
    </source>
</evidence>